<feature type="domain" description="Cytochrome c-type biogenesis protein CcmF C-terminal" evidence="12">
    <location>
        <begin position="319"/>
        <end position="642"/>
    </location>
</feature>
<keyword evidence="8 10" id="KW-0472">Membrane</keyword>
<feature type="domain" description="Cytochrome c assembly protein" evidence="11">
    <location>
        <begin position="93"/>
        <end position="299"/>
    </location>
</feature>
<dbReference type="GO" id="GO:0005886">
    <property type="term" value="C:plasma membrane"/>
    <property type="evidence" value="ECO:0007669"/>
    <property type="project" value="UniProtKB-SubCell"/>
</dbReference>
<accession>A0A2T0W1I2</accession>
<dbReference type="EMBL" id="PVTP01000003">
    <property type="protein sequence ID" value="PRY78830.1"/>
    <property type="molecule type" value="Genomic_DNA"/>
</dbReference>
<dbReference type="InterPro" id="IPR003567">
    <property type="entry name" value="Cyt_c_biogenesis"/>
</dbReference>
<feature type="transmembrane region" description="Helical" evidence="10">
    <location>
        <begin position="316"/>
        <end position="335"/>
    </location>
</feature>
<dbReference type="NCBIfam" id="TIGR00353">
    <property type="entry name" value="nrfE"/>
    <property type="match status" value="1"/>
</dbReference>
<feature type="transmembrane region" description="Helical" evidence="10">
    <location>
        <begin position="211"/>
        <end position="233"/>
    </location>
</feature>
<evidence type="ECO:0000313" key="13">
    <source>
        <dbReference type="EMBL" id="PRY78830.1"/>
    </source>
</evidence>
<dbReference type="Pfam" id="PF16327">
    <property type="entry name" value="CcmF_C"/>
    <property type="match status" value="1"/>
</dbReference>
<evidence type="ECO:0000256" key="7">
    <source>
        <dbReference type="ARBA" id="ARBA00022989"/>
    </source>
</evidence>
<comment type="similarity">
    <text evidence="2">Belongs to the CcmF/CycK/Ccl1/NrfE/CcsA family.</text>
</comment>
<dbReference type="NCBIfam" id="NF007691">
    <property type="entry name" value="PRK10369.1"/>
    <property type="match status" value="1"/>
</dbReference>
<keyword evidence="7 10" id="KW-1133">Transmembrane helix</keyword>
<feature type="transmembrane region" description="Helical" evidence="10">
    <location>
        <begin position="278"/>
        <end position="296"/>
    </location>
</feature>
<evidence type="ECO:0000256" key="4">
    <source>
        <dbReference type="ARBA" id="ARBA00022519"/>
    </source>
</evidence>
<feature type="transmembrane region" description="Helical" evidence="10">
    <location>
        <begin position="429"/>
        <end position="446"/>
    </location>
</feature>
<keyword evidence="3" id="KW-1003">Cell membrane</keyword>
<reference evidence="13 14" key="1">
    <citation type="submission" date="2018-03" db="EMBL/GenBank/DDBJ databases">
        <title>Genomic Encyclopedia of Archaeal and Bacterial Type Strains, Phase II (KMG-II): from individual species to whole genera.</title>
        <authorList>
            <person name="Goeker M."/>
        </authorList>
    </citation>
    <scope>NUCLEOTIDE SEQUENCE [LARGE SCALE GENOMIC DNA]</scope>
    <source>
        <strain evidence="13 14">DSM 101533</strain>
    </source>
</reference>
<name>A0A2T0W1I2_9RHOB</name>
<dbReference type="GO" id="GO:0017004">
    <property type="term" value="P:cytochrome complex assembly"/>
    <property type="evidence" value="ECO:0007669"/>
    <property type="project" value="UniProtKB-KW"/>
</dbReference>
<feature type="transmembrane region" description="Helical" evidence="10">
    <location>
        <begin position="100"/>
        <end position="118"/>
    </location>
</feature>
<feature type="transmembrane region" description="Helical" evidence="10">
    <location>
        <begin position="12"/>
        <end position="30"/>
    </location>
</feature>
<feature type="transmembrane region" description="Helical" evidence="10">
    <location>
        <begin position="253"/>
        <end position="269"/>
    </location>
</feature>
<feature type="transmembrane region" description="Helical" evidence="10">
    <location>
        <begin position="398"/>
        <end position="417"/>
    </location>
</feature>
<dbReference type="InterPro" id="IPR002541">
    <property type="entry name" value="Cyt_c_assembly"/>
</dbReference>
<gene>
    <name evidence="13" type="ORF">CLV80_103156</name>
</gene>
<dbReference type="GO" id="GO:0015232">
    <property type="term" value="F:heme transmembrane transporter activity"/>
    <property type="evidence" value="ECO:0007669"/>
    <property type="project" value="InterPro"/>
</dbReference>
<evidence type="ECO:0000256" key="6">
    <source>
        <dbReference type="ARBA" id="ARBA00022748"/>
    </source>
</evidence>
<dbReference type="PANTHER" id="PTHR43653">
    <property type="entry name" value="CYTOCHROME C ASSEMBLY PROTEIN-RELATED"/>
    <property type="match status" value="1"/>
</dbReference>
<dbReference type="GO" id="GO:0020037">
    <property type="term" value="F:heme binding"/>
    <property type="evidence" value="ECO:0007669"/>
    <property type="project" value="InterPro"/>
</dbReference>
<organism evidence="13 14">
    <name type="scientific">Yoonia maritima</name>
    <dbReference type="NCBI Taxonomy" id="1435347"/>
    <lineage>
        <taxon>Bacteria</taxon>
        <taxon>Pseudomonadati</taxon>
        <taxon>Pseudomonadota</taxon>
        <taxon>Alphaproteobacteria</taxon>
        <taxon>Rhodobacterales</taxon>
        <taxon>Paracoccaceae</taxon>
        <taxon>Yoonia</taxon>
    </lineage>
</organism>
<evidence type="ECO:0000256" key="2">
    <source>
        <dbReference type="ARBA" id="ARBA00009186"/>
    </source>
</evidence>
<feature type="transmembrane region" description="Helical" evidence="10">
    <location>
        <begin position="495"/>
        <end position="518"/>
    </location>
</feature>
<evidence type="ECO:0000256" key="3">
    <source>
        <dbReference type="ARBA" id="ARBA00022475"/>
    </source>
</evidence>
<proteinExistence type="inferred from homology"/>
<evidence type="ECO:0000259" key="11">
    <source>
        <dbReference type="Pfam" id="PF01578"/>
    </source>
</evidence>
<sequence length="660" mass="71835">MTSVMITELGHFALILAFGIALVQMIIPMVGAHRNNPAWMAVAEPAAISQFLLVALSFGALTWAFVTSDFSLQLVYANSHTDKPMIYKISGVWGNHEGSMLLWQLILTLFGASAAVFGGNLPDRLRARVLAVQASIAVAFFAFILFTSNPFLRLAVPPLNGRDLNPLLQDPGLAFHPPFLYLGYVGLSMAFSFAIAALIEGKVDAAWGRWVRPWTLAAWVFLTLGIALGSWWAYYELGWGGFWFWDPVENASFMPWLISAALLHSAIVVEKREALKSWTILLAILAFGFSLLGTFIVRSGVLTSVHAFANDPARGVLILIILAVFLGGALTLFAVRAGSMESKGVFSAVSRESALVLNNVLLAVSCFVVFIGTIWPLVAEMLFGRTLSVGPPFFEAAFTPFMVGLASVLPIGSILAWKRGSLSRATKPLLPWFVLAIALGLLAYAVQSGRSAMGPIGVALGVWVVGGATADLWMRSGRGGWMDRLGRMRRLPRADWGKAFAHMGMGVTIFGIAAMMAWEIEDIRVTDIGDRWDVGQFSFTLDDVRRVEGPNYVTTMADMGVWRGDKQLTVLTPEKRFYPVAKMPTTEAAIRNGILRDIYVVIGDPQVDGGYAVRVYVKPFANWIWGGALLMALGGFVSLSDRRLRVGAASAKKTNMVPAE</sequence>
<feature type="transmembrane region" description="Helical" evidence="10">
    <location>
        <begin position="452"/>
        <end position="474"/>
    </location>
</feature>
<feature type="transmembrane region" description="Helical" evidence="10">
    <location>
        <begin position="42"/>
        <end position="66"/>
    </location>
</feature>
<dbReference type="PRINTS" id="PR01411">
    <property type="entry name" value="CCMFBIOGNSIS"/>
</dbReference>
<comment type="caution">
    <text evidence="13">The sequence shown here is derived from an EMBL/GenBank/DDBJ whole genome shotgun (WGS) entry which is preliminary data.</text>
</comment>
<evidence type="ECO:0000313" key="14">
    <source>
        <dbReference type="Proteomes" id="UP000238007"/>
    </source>
</evidence>
<dbReference type="Pfam" id="PF01578">
    <property type="entry name" value="Cytochrom_C_asm"/>
    <property type="match status" value="1"/>
</dbReference>
<dbReference type="PANTHER" id="PTHR43653:SF1">
    <property type="entry name" value="CYTOCHROME C-TYPE BIOGENESIS PROTEIN CCMF"/>
    <property type="match status" value="1"/>
</dbReference>
<comment type="function">
    <text evidence="9">Required for the biogenesis of c-type cytochromes. Possible subunit of a heme lyase.</text>
</comment>
<evidence type="ECO:0000256" key="10">
    <source>
        <dbReference type="SAM" id="Phobius"/>
    </source>
</evidence>
<keyword evidence="4" id="KW-0997">Cell inner membrane</keyword>
<feature type="transmembrane region" description="Helical" evidence="10">
    <location>
        <begin position="620"/>
        <end position="639"/>
    </location>
</feature>
<keyword evidence="6" id="KW-0201">Cytochrome c-type biogenesis</keyword>
<evidence type="ECO:0000256" key="5">
    <source>
        <dbReference type="ARBA" id="ARBA00022692"/>
    </source>
</evidence>
<dbReference type="Proteomes" id="UP000238007">
    <property type="component" value="Unassembled WGS sequence"/>
</dbReference>
<dbReference type="InterPro" id="IPR003568">
    <property type="entry name" value="Cyt_c_biogenesis_CcmF"/>
</dbReference>
<keyword evidence="5 10" id="KW-0812">Transmembrane</keyword>
<dbReference type="PRINTS" id="PR01410">
    <property type="entry name" value="CCBIOGENESIS"/>
</dbReference>
<protein>
    <submittedName>
        <fullName evidence="13">Cytochrome c-type biogenesis protein CcmF</fullName>
    </submittedName>
</protein>
<evidence type="ECO:0000256" key="8">
    <source>
        <dbReference type="ARBA" id="ARBA00023136"/>
    </source>
</evidence>
<keyword evidence="14" id="KW-1185">Reference proteome</keyword>
<comment type="subcellular location">
    <subcellularLocation>
        <location evidence="1">Cell inner membrane</location>
        <topology evidence="1">Multi-pass membrane protein</topology>
    </subcellularLocation>
</comment>
<feature type="transmembrane region" description="Helical" evidence="10">
    <location>
        <begin position="356"/>
        <end position="378"/>
    </location>
</feature>
<evidence type="ECO:0000256" key="1">
    <source>
        <dbReference type="ARBA" id="ARBA00004429"/>
    </source>
</evidence>
<dbReference type="InterPro" id="IPR032523">
    <property type="entry name" value="CcmF_C"/>
</dbReference>
<feature type="transmembrane region" description="Helical" evidence="10">
    <location>
        <begin position="130"/>
        <end position="152"/>
    </location>
</feature>
<dbReference type="AlphaFoldDB" id="A0A2T0W1I2"/>
<evidence type="ECO:0000259" key="12">
    <source>
        <dbReference type="Pfam" id="PF16327"/>
    </source>
</evidence>
<feature type="transmembrane region" description="Helical" evidence="10">
    <location>
        <begin position="179"/>
        <end position="199"/>
    </location>
</feature>
<evidence type="ECO:0000256" key="9">
    <source>
        <dbReference type="ARBA" id="ARBA00037230"/>
    </source>
</evidence>